<dbReference type="SUPFAM" id="SSF51905">
    <property type="entry name" value="FAD/NAD(P)-binding domain"/>
    <property type="match status" value="1"/>
</dbReference>
<evidence type="ECO:0000313" key="2">
    <source>
        <dbReference type="EMBL" id="AGY57172.1"/>
    </source>
</evidence>
<dbReference type="Gene3D" id="3.90.660.50">
    <property type="match status" value="1"/>
</dbReference>
<evidence type="ECO:0000259" key="1">
    <source>
        <dbReference type="Pfam" id="PF01593"/>
    </source>
</evidence>
<accession>U5QDY2</accession>
<gene>
    <name evidence="2" type="ORF">GKIL_0926</name>
</gene>
<dbReference type="Pfam" id="PF01593">
    <property type="entry name" value="Amino_oxidase"/>
    <property type="match status" value="1"/>
</dbReference>
<sequence length="508" mass="54689">MFDTIIVGGGIGGLCAAALLARHGRRVLVCESHTIAGGAAHAFRREGFHFDSGPSFHCGLGDPKSLNPLRQILAVLGESLPTVPYSPFAHYHFPDSCFAVFGDAGRYSGAIAGVTQAGARQFERFARRLLPMYEALADIPILSLRADLGLLATLLGTYLGQTLKLLTLVGDLRSSTGQILDRDVRDPWVRRLVDLECFLLSGLTAHGTVAPEFAFMWGERCRSPIDYPIGGGGAIVEALVRALKRWGGEIRLGAHVQTILIEQGRVAGVQLVGGERLDAPVVISNASLWDTYTKLVPAGALNPAFLRSALALPAVDSFMHLHLGIRAEGLESLSGHHVVVHADPLTHPGHTCMISIPSVWDPNLAPAGHHVLHAYSLEPFAPWQRDNRYHERKRERALPLYRAIERIIPDLKNRIVLELIGTPLTHARYLRRFQGSYGPAIMPAVGTFPGPATPITGLYRVGDTTLPGIGLPAVAASAILCVNSLVEPERTAELVAASTSSPLKAKTT</sequence>
<proteinExistence type="predicted"/>
<dbReference type="EMBL" id="CP003587">
    <property type="protein sequence ID" value="AGY57172.1"/>
    <property type="molecule type" value="Genomic_DNA"/>
</dbReference>
<dbReference type="STRING" id="1183438.GKIL_0926"/>
<keyword evidence="3" id="KW-1185">Reference proteome</keyword>
<dbReference type="InterPro" id="IPR002937">
    <property type="entry name" value="Amino_oxidase"/>
</dbReference>
<evidence type="ECO:0000313" key="3">
    <source>
        <dbReference type="Proteomes" id="UP000017396"/>
    </source>
</evidence>
<dbReference type="Proteomes" id="UP000017396">
    <property type="component" value="Chromosome"/>
</dbReference>
<dbReference type="eggNOG" id="COG1233">
    <property type="taxonomic scope" value="Bacteria"/>
</dbReference>
<dbReference type="HOGENOM" id="CLU_019722_4_0_3"/>
<dbReference type="GO" id="GO:0016116">
    <property type="term" value="P:carotenoid metabolic process"/>
    <property type="evidence" value="ECO:0007669"/>
    <property type="project" value="InterPro"/>
</dbReference>
<reference evidence="2 3" key="1">
    <citation type="journal article" date="2013" name="PLoS ONE">
        <title>Cultivation and Complete Genome Sequencing of Gloeobacter kilaueensis sp. nov., from a Lava Cave in Kilauea Caldera, Hawai'i.</title>
        <authorList>
            <person name="Saw J.H."/>
            <person name="Schatz M."/>
            <person name="Brown M.V."/>
            <person name="Kunkel D.D."/>
            <person name="Foster J.S."/>
            <person name="Shick H."/>
            <person name="Christensen S."/>
            <person name="Hou S."/>
            <person name="Wan X."/>
            <person name="Donachie S.P."/>
        </authorList>
    </citation>
    <scope>NUCLEOTIDE SEQUENCE [LARGE SCALE GENOMIC DNA]</scope>
    <source>
        <strain evidence="3">JS</strain>
    </source>
</reference>
<dbReference type="RefSeq" id="WP_023172232.1">
    <property type="nucleotide sequence ID" value="NC_022600.1"/>
</dbReference>
<dbReference type="InterPro" id="IPR036188">
    <property type="entry name" value="FAD/NAD-bd_sf"/>
</dbReference>
<dbReference type="PANTHER" id="PTHR46313">
    <property type="match status" value="1"/>
</dbReference>
<protein>
    <submittedName>
        <fullName evidence="2">FAD-binding dehydrogenase</fullName>
    </submittedName>
</protein>
<name>U5QDY2_GLOK1</name>
<dbReference type="KEGG" id="glj:GKIL_0926"/>
<dbReference type="PANTHER" id="PTHR46313:SF3">
    <property type="entry name" value="PROLYCOPENE ISOMERASE, CHLOROPLASTIC"/>
    <property type="match status" value="1"/>
</dbReference>
<dbReference type="InterPro" id="IPR045892">
    <property type="entry name" value="CrtISO-like"/>
</dbReference>
<dbReference type="GO" id="GO:0016491">
    <property type="term" value="F:oxidoreductase activity"/>
    <property type="evidence" value="ECO:0007669"/>
    <property type="project" value="InterPro"/>
</dbReference>
<feature type="domain" description="Amine oxidase" evidence="1">
    <location>
        <begin position="11"/>
        <end position="375"/>
    </location>
</feature>
<dbReference type="OrthoDB" id="416321at2"/>
<dbReference type="Gene3D" id="3.50.50.60">
    <property type="entry name" value="FAD/NAD(P)-binding domain"/>
    <property type="match status" value="1"/>
</dbReference>
<dbReference type="PATRIC" id="fig|1183438.3.peg.917"/>
<dbReference type="AlphaFoldDB" id="U5QDY2"/>
<organism evidence="2 3">
    <name type="scientific">Gloeobacter kilaueensis (strain ATCC BAA-2537 / CCAP 1431/1 / ULC 316 / JS1)</name>
    <dbReference type="NCBI Taxonomy" id="1183438"/>
    <lineage>
        <taxon>Bacteria</taxon>
        <taxon>Bacillati</taxon>
        <taxon>Cyanobacteriota</taxon>
        <taxon>Cyanophyceae</taxon>
        <taxon>Gloeobacterales</taxon>
        <taxon>Gloeobacteraceae</taxon>
        <taxon>Gloeobacter</taxon>
    </lineage>
</organism>